<evidence type="ECO:0000256" key="3">
    <source>
        <dbReference type="ARBA" id="ARBA00022989"/>
    </source>
</evidence>
<comment type="subcellular location">
    <subcellularLocation>
        <location evidence="1">Membrane</location>
        <topology evidence="1">Multi-pass membrane protein</topology>
    </subcellularLocation>
</comment>
<proteinExistence type="inferred from homology"/>
<protein>
    <recommendedName>
        <fullName evidence="9">SSD domain-containing protein</fullName>
    </recommendedName>
</protein>
<feature type="transmembrane region" description="Helical" evidence="8">
    <location>
        <begin position="599"/>
        <end position="623"/>
    </location>
</feature>
<feature type="region of interest" description="Disordered" evidence="7">
    <location>
        <begin position="62"/>
        <end position="88"/>
    </location>
</feature>
<dbReference type="AlphaFoldDB" id="A0A813EBF6"/>
<feature type="compositionally biased region" description="Polar residues" evidence="7">
    <location>
        <begin position="129"/>
        <end position="143"/>
    </location>
</feature>
<accession>A0A813EBF6</accession>
<dbReference type="GO" id="GO:0022857">
    <property type="term" value="F:transmembrane transporter activity"/>
    <property type="evidence" value="ECO:0007669"/>
    <property type="project" value="TreeGrafter"/>
</dbReference>
<organism evidence="10 11">
    <name type="scientific">Polarella glacialis</name>
    <name type="common">Dinoflagellate</name>
    <dbReference type="NCBI Taxonomy" id="89957"/>
    <lineage>
        <taxon>Eukaryota</taxon>
        <taxon>Sar</taxon>
        <taxon>Alveolata</taxon>
        <taxon>Dinophyceae</taxon>
        <taxon>Suessiales</taxon>
        <taxon>Suessiaceae</taxon>
        <taxon>Polarella</taxon>
    </lineage>
</organism>
<feature type="region of interest" description="Disordered" evidence="7">
    <location>
        <begin position="193"/>
        <end position="243"/>
    </location>
</feature>
<name>A0A813EBF6_POLGL</name>
<evidence type="ECO:0000256" key="2">
    <source>
        <dbReference type="ARBA" id="ARBA00022692"/>
    </source>
</evidence>
<dbReference type="InterPro" id="IPR000731">
    <property type="entry name" value="SSD"/>
</dbReference>
<evidence type="ECO:0000256" key="1">
    <source>
        <dbReference type="ARBA" id="ARBA00004141"/>
    </source>
</evidence>
<sequence length="1184" mass="130161">MPVVFFPEAWLMFSGQSHLSDGHQFPVCEKRRVRQGGGMLQPQDSQIWLDFEDDDLVPCPEPARKRASSMPPSKACEVPPREVPSTGASLSQALSGRWSALRPRSWSPVRRGRSCDPGPRPVEMEPGGTCSTDNPCQSCPSSPSLRTREVLITLDLEDPSEDLQQKIDDEQLSSPLRASSARKKQVFEGLMPVCPSSSSSSRRKWTDRKGTAKRFTAGMSRGADPVGRKPPSEVQPLDASSSPPSTCCVLPDCQLLELLLSSYVRKGPGSRPCSFVLAVLALTALVAGLGVALLPPEIETDFGAFVKTDVNTSSLRDTFLDALQQRSEGRRLDGLPRNLYNGFEISLAYELKDQGSAGNILEPAVLSRIVELERQLITSAAWREHCNSTAEQYRPQCETGASFASYLLPKAFVQKGEVVPWKLTFDGKGVDQLPVPAVLQLIDTRDLAGIVLPTGFDRTKPAAMHLRSVFRFYYLCCTSVDTNSFRRSRNQELRADWDQFMKQDLLPSLQKMAHELQESQGSPIRLYFDGDGVNNLEVMQTLLGDLGLAAGSLLFVLLYVALHTGSLILSLVGMLVVCLAVPLAYLASAVLTGSRTMTVASFLSLFLVVGLGSDVMFVYFDFWRASAKFNEDINERMIWTYKKAGKASLATTATTAVSFFANLASVLKPLREFGFFMGLCVMVAWALLSAIVVPLCFVDERHCSACRLRCRRKGRSQDVPSGPGSGNNNNNSSQEWQKELAQKWTLQVFRWRRTGVLLWLLAVLVAITCTGTSLRVSTGVPNIFPAEHNQNHGKEVMQEFKSLKDVFKFLDALPSQSVQVCDMSGFPETSCPLFWCEAKSKPAGYSSQQCQCFRRKSTGTRTCEQDQGAPTATLRLFHSESLDVRSLTGLAAKVLANGTGFPQPSTASVSAARKVPLLLQEWETGATGFQATTDFSAVLADDGSSPQACGVEQVCFCGGFACSRPSGSRDVAWIEAPVLWLPSTDSSFGRQLEAAPPGASLVVSAASRWEIASHQRATVDVVFGITATPTSALLGQVDLSASWHFSGDFQARQPWAQRKLLAFCTGLQTPAASELRVAGQRCWIEVFRDHLQAKGMRFPARPEEFDAEIASFSQQTEVSLSPSKNFLWLRGDEMKASFFSFDIDVHRFAPSDTALEHMHRWDDYIHSWETSSAGESRFVKGTWH</sequence>
<feature type="transmembrane region" description="Helical" evidence="8">
    <location>
        <begin position="567"/>
        <end position="587"/>
    </location>
</feature>
<evidence type="ECO:0000313" key="10">
    <source>
        <dbReference type="EMBL" id="CAE8597581.1"/>
    </source>
</evidence>
<feature type="transmembrane region" description="Helical" evidence="8">
    <location>
        <begin position="756"/>
        <end position="774"/>
    </location>
</feature>
<keyword evidence="11" id="KW-1185">Reference proteome</keyword>
<feature type="transmembrane region" description="Helical" evidence="8">
    <location>
        <begin position="644"/>
        <end position="667"/>
    </location>
</feature>
<dbReference type="OrthoDB" id="445904at2759"/>
<dbReference type="GO" id="GO:0016020">
    <property type="term" value="C:membrane"/>
    <property type="evidence" value="ECO:0007669"/>
    <property type="project" value="UniProtKB-SubCell"/>
</dbReference>
<keyword evidence="5" id="KW-0325">Glycoprotein</keyword>
<evidence type="ECO:0000313" key="11">
    <source>
        <dbReference type="Proteomes" id="UP000654075"/>
    </source>
</evidence>
<dbReference type="PANTHER" id="PTHR45951">
    <property type="entry name" value="PROTEIN DISPATCHED-RELATED"/>
    <property type="match status" value="1"/>
</dbReference>
<dbReference type="Pfam" id="PF03176">
    <property type="entry name" value="MMPL"/>
    <property type="match status" value="1"/>
</dbReference>
<feature type="region of interest" description="Disordered" evidence="7">
    <location>
        <begin position="107"/>
        <end position="143"/>
    </location>
</feature>
<evidence type="ECO:0000256" key="5">
    <source>
        <dbReference type="ARBA" id="ARBA00023180"/>
    </source>
</evidence>
<keyword evidence="3 8" id="KW-1133">Transmembrane helix</keyword>
<evidence type="ECO:0000259" key="9">
    <source>
        <dbReference type="PROSITE" id="PS50156"/>
    </source>
</evidence>
<feature type="domain" description="SSD" evidence="9">
    <location>
        <begin position="569"/>
        <end position="698"/>
    </location>
</feature>
<evidence type="ECO:0000256" key="8">
    <source>
        <dbReference type="SAM" id="Phobius"/>
    </source>
</evidence>
<feature type="non-terminal residue" evidence="10">
    <location>
        <position position="1184"/>
    </location>
</feature>
<dbReference type="Proteomes" id="UP000654075">
    <property type="component" value="Unassembled WGS sequence"/>
</dbReference>
<feature type="transmembrane region" description="Helical" evidence="8">
    <location>
        <begin position="542"/>
        <end position="560"/>
    </location>
</feature>
<evidence type="ECO:0000256" key="6">
    <source>
        <dbReference type="ARBA" id="ARBA00038046"/>
    </source>
</evidence>
<feature type="transmembrane region" description="Helical" evidence="8">
    <location>
        <begin position="673"/>
        <end position="698"/>
    </location>
</feature>
<dbReference type="Gene3D" id="1.20.1640.10">
    <property type="entry name" value="Multidrug efflux transporter AcrB transmembrane domain"/>
    <property type="match status" value="1"/>
</dbReference>
<keyword evidence="4 8" id="KW-0472">Membrane</keyword>
<gene>
    <name evidence="10" type="ORF">PGLA1383_LOCUS16020</name>
</gene>
<comment type="similarity">
    <text evidence="6">Belongs to the dispatched family.</text>
</comment>
<evidence type="ECO:0000256" key="7">
    <source>
        <dbReference type="SAM" id="MobiDB-lite"/>
    </source>
</evidence>
<feature type="region of interest" description="Disordered" evidence="7">
    <location>
        <begin position="714"/>
        <end position="734"/>
    </location>
</feature>
<comment type="caution">
    <text evidence="10">The sequence shown here is derived from an EMBL/GenBank/DDBJ whole genome shotgun (WGS) entry which is preliminary data.</text>
</comment>
<keyword evidence="2 8" id="KW-0812">Transmembrane</keyword>
<feature type="compositionally biased region" description="Low complexity" evidence="7">
    <location>
        <begin position="720"/>
        <end position="733"/>
    </location>
</feature>
<reference evidence="10" key="1">
    <citation type="submission" date="2021-02" db="EMBL/GenBank/DDBJ databases">
        <authorList>
            <person name="Dougan E. K."/>
            <person name="Rhodes N."/>
            <person name="Thang M."/>
            <person name="Chan C."/>
        </authorList>
    </citation>
    <scope>NUCLEOTIDE SEQUENCE</scope>
</reference>
<dbReference type="PROSITE" id="PS50156">
    <property type="entry name" value="SSD"/>
    <property type="match status" value="1"/>
</dbReference>
<evidence type="ECO:0000256" key="4">
    <source>
        <dbReference type="ARBA" id="ARBA00023136"/>
    </source>
</evidence>
<dbReference type="InterPro" id="IPR052081">
    <property type="entry name" value="Dispatched_Hh_regulator"/>
</dbReference>
<dbReference type="InterPro" id="IPR004869">
    <property type="entry name" value="MMPL_dom"/>
</dbReference>
<dbReference type="EMBL" id="CAJNNV010009601">
    <property type="protein sequence ID" value="CAE8597581.1"/>
    <property type="molecule type" value="Genomic_DNA"/>
</dbReference>
<dbReference type="SUPFAM" id="SSF82866">
    <property type="entry name" value="Multidrug efflux transporter AcrB transmembrane domain"/>
    <property type="match status" value="1"/>
</dbReference>